<gene>
    <name evidence="2" type="ORF">F8153_03670</name>
</gene>
<proteinExistence type="predicted"/>
<dbReference type="Proteomes" id="UP000465601">
    <property type="component" value="Unassembled WGS sequence"/>
</dbReference>
<dbReference type="AlphaFoldDB" id="A0A833HQI3"/>
<name>A0A833HQI3_9FIRM</name>
<dbReference type="InterPro" id="IPR057682">
    <property type="entry name" value="DUF7922"/>
</dbReference>
<dbReference type="RefSeq" id="WP_151865007.1">
    <property type="nucleotide sequence ID" value="NZ_WBZB01000012.1"/>
</dbReference>
<dbReference type="EMBL" id="WBZB01000012">
    <property type="protein sequence ID" value="KAB3531827.1"/>
    <property type="molecule type" value="Genomic_DNA"/>
</dbReference>
<comment type="caution">
    <text evidence="2">The sequence shown here is derived from an EMBL/GenBank/DDBJ whole genome shotgun (WGS) entry which is preliminary data.</text>
</comment>
<sequence length="399" mass="46510">MKRRYRRFFVILEGEDVGYEKVLSDALKGYAKIEIYNERGTMALICQNLKSTDGSNQRYRWYLINAKGDKEPTIVDIGPMAVDNSGKGEVVWEFNCDNVKGSGVDVEDFNLLVLLAETIGGDKELEAPLVGYIDKVKINWKPMVERKMFGSFKKDQLVVEEKSLMNEEKPTYKETKGQEIKLEEEKPIIDSAPLKAKPLEANRDDTNYADPNVGKGYSFEEDRITSPQYKEADPQQQHNYSEKSILKSLQDYIEGTLKMFPKVNPFQKNLDNYHWWQIHYNYQTIYRSYMPFIAYIDGMRQAAYYHPYQYPSEYHRQIYMYQHYIFGIAYDNNQRAVHYVYGIPGKKTMEEQPYRGATGFEYWHPCSYEGGGGTNHGYWLLHIDVNTGKVVTPLKKTEL</sequence>
<organism evidence="2 3">
    <name type="scientific">Alkaliphilus serpentinus</name>
    <dbReference type="NCBI Taxonomy" id="1482731"/>
    <lineage>
        <taxon>Bacteria</taxon>
        <taxon>Bacillati</taxon>
        <taxon>Bacillota</taxon>
        <taxon>Clostridia</taxon>
        <taxon>Peptostreptococcales</taxon>
        <taxon>Natronincolaceae</taxon>
        <taxon>Alkaliphilus</taxon>
    </lineage>
</organism>
<keyword evidence="3" id="KW-1185">Reference proteome</keyword>
<evidence type="ECO:0000259" key="1">
    <source>
        <dbReference type="Pfam" id="PF25538"/>
    </source>
</evidence>
<feature type="domain" description="DUF7922" evidence="1">
    <location>
        <begin position="9"/>
        <end position="148"/>
    </location>
</feature>
<dbReference type="Pfam" id="PF25538">
    <property type="entry name" value="DUF7922"/>
    <property type="match status" value="1"/>
</dbReference>
<evidence type="ECO:0000313" key="2">
    <source>
        <dbReference type="EMBL" id="KAB3531827.1"/>
    </source>
</evidence>
<accession>A0A833HQI3</accession>
<dbReference type="OrthoDB" id="1705475at2"/>
<protein>
    <recommendedName>
        <fullName evidence="1">DUF7922 domain-containing protein</fullName>
    </recommendedName>
</protein>
<evidence type="ECO:0000313" key="3">
    <source>
        <dbReference type="Proteomes" id="UP000465601"/>
    </source>
</evidence>
<reference evidence="2 3" key="1">
    <citation type="submission" date="2019-10" db="EMBL/GenBank/DDBJ databases">
        <title>Alkaliphilus serpentinus sp. nov. and Alkaliphilus pronyensis sp. nov., two novel anaerobic alkaliphilic species isolated from the serpentinized-hosted hydrothermal field of the Prony Bay (New Caledonia).</title>
        <authorList>
            <person name="Postec A."/>
        </authorList>
    </citation>
    <scope>NUCLEOTIDE SEQUENCE [LARGE SCALE GENOMIC DNA]</scope>
    <source>
        <strain evidence="2 3">LacT</strain>
    </source>
</reference>